<evidence type="ECO:0000313" key="9">
    <source>
        <dbReference type="EMBL" id="KHN39238.1"/>
    </source>
</evidence>
<dbReference type="PANTHER" id="PTHR48042">
    <property type="entry name" value="ABC TRANSPORTER G FAMILY MEMBER 11"/>
    <property type="match status" value="1"/>
</dbReference>
<evidence type="ECO:0000259" key="8">
    <source>
        <dbReference type="Pfam" id="PF01061"/>
    </source>
</evidence>
<protein>
    <submittedName>
        <fullName evidence="9">ABC transporter G family member 11</fullName>
    </submittedName>
</protein>
<evidence type="ECO:0000256" key="2">
    <source>
        <dbReference type="ARBA" id="ARBA00005814"/>
    </source>
</evidence>
<feature type="transmembrane region" description="Helical" evidence="7">
    <location>
        <begin position="65"/>
        <end position="87"/>
    </location>
</feature>
<dbReference type="Proteomes" id="UP000053555">
    <property type="component" value="Unassembled WGS sequence"/>
</dbReference>
<accession>A0A0B2S3P4</accession>
<dbReference type="EMBL" id="KN646348">
    <property type="protein sequence ID" value="KHN39238.1"/>
    <property type="molecule type" value="Genomic_DNA"/>
</dbReference>
<feature type="domain" description="ABC-2 type transporter transmembrane" evidence="8">
    <location>
        <begin position="12"/>
        <end position="144"/>
    </location>
</feature>
<dbReference type="InterPro" id="IPR013525">
    <property type="entry name" value="ABC2_TM"/>
</dbReference>
<dbReference type="Pfam" id="PF01061">
    <property type="entry name" value="ABC2_membrane"/>
    <property type="match status" value="1"/>
</dbReference>
<feature type="transmembrane region" description="Helical" evidence="7">
    <location>
        <begin position="32"/>
        <end position="53"/>
    </location>
</feature>
<dbReference type="InterPro" id="IPR052215">
    <property type="entry name" value="Plant_ABCG"/>
</dbReference>
<gene>
    <name evidence="9" type="ORF">glysoja_028043</name>
</gene>
<evidence type="ECO:0000256" key="3">
    <source>
        <dbReference type="ARBA" id="ARBA00022448"/>
    </source>
</evidence>
<keyword evidence="5 7" id="KW-1133">Transmembrane helix</keyword>
<evidence type="ECO:0000256" key="6">
    <source>
        <dbReference type="ARBA" id="ARBA00023136"/>
    </source>
</evidence>
<name>A0A0B2S3P4_GLYSO</name>
<dbReference type="PANTHER" id="PTHR48042:SF14">
    <property type="entry name" value="WHITE-BROWN-COMPLEX ABC TRANSPORTER FAMILY PROTEIN"/>
    <property type="match status" value="1"/>
</dbReference>
<keyword evidence="3" id="KW-0813">Transport</keyword>
<sequence length="192" mass="21262">MERNRTRTAFLTQCHILMRRSSLHLFRDVSNYWLRLAMFVLAAISLGTIFFDVGSGDASIEARGALVSFVASVLTFITLLGGFLPFVKQMKRERLNGHYGIAAFVISHTLSPITYMNLMVVVVSSIFPNPNTGITVSGGIMILTGLFENEFIGLKLASDQDGGAYISDIEILTKIWQVEMGHSKWVDLAILV</sequence>
<comment type="subcellular location">
    <subcellularLocation>
        <location evidence="1">Membrane</location>
        <topology evidence="1">Multi-pass membrane protein</topology>
    </subcellularLocation>
</comment>
<feature type="transmembrane region" description="Helical" evidence="7">
    <location>
        <begin position="99"/>
        <end position="127"/>
    </location>
</feature>
<reference evidence="9" key="1">
    <citation type="submission" date="2014-07" db="EMBL/GenBank/DDBJ databases">
        <title>Identification of a novel salt tolerance gene in wild soybean by whole-genome sequencing.</title>
        <authorList>
            <person name="Lam H.-M."/>
            <person name="Qi X."/>
            <person name="Li M.-W."/>
            <person name="Liu X."/>
            <person name="Xie M."/>
            <person name="Ni M."/>
            <person name="Xu X."/>
        </authorList>
    </citation>
    <scope>NUCLEOTIDE SEQUENCE [LARGE SCALE GENOMIC DNA]</scope>
    <source>
        <tissue evidence="9">Root</tissue>
    </source>
</reference>
<proteinExistence type="inferred from homology"/>
<evidence type="ECO:0000256" key="1">
    <source>
        <dbReference type="ARBA" id="ARBA00004141"/>
    </source>
</evidence>
<evidence type="ECO:0000256" key="7">
    <source>
        <dbReference type="SAM" id="Phobius"/>
    </source>
</evidence>
<organism evidence="9">
    <name type="scientific">Glycine soja</name>
    <name type="common">Wild soybean</name>
    <dbReference type="NCBI Taxonomy" id="3848"/>
    <lineage>
        <taxon>Eukaryota</taxon>
        <taxon>Viridiplantae</taxon>
        <taxon>Streptophyta</taxon>
        <taxon>Embryophyta</taxon>
        <taxon>Tracheophyta</taxon>
        <taxon>Spermatophyta</taxon>
        <taxon>Magnoliopsida</taxon>
        <taxon>eudicotyledons</taxon>
        <taxon>Gunneridae</taxon>
        <taxon>Pentapetalae</taxon>
        <taxon>rosids</taxon>
        <taxon>fabids</taxon>
        <taxon>Fabales</taxon>
        <taxon>Fabaceae</taxon>
        <taxon>Papilionoideae</taxon>
        <taxon>50 kb inversion clade</taxon>
        <taxon>NPAAA clade</taxon>
        <taxon>indigoferoid/millettioid clade</taxon>
        <taxon>Phaseoleae</taxon>
        <taxon>Glycine</taxon>
        <taxon>Glycine subgen. Soja</taxon>
    </lineage>
</organism>
<evidence type="ECO:0000256" key="5">
    <source>
        <dbReference type="ARBA" id="ARBA00022989"/>
    </source>
</evidence>
<dbReference type="AlphaFoldDB" id="A0A0B2S3P4"/>
<evidence type="ECO:0000256" key="4">
    <source>
        <dbReference type="ARBA" id="ARBA00022692"/>
    </source>
</evidence>
<dbReference type="GO" id="GO:0016020">
    <property type="term" value="C:membrane"/>
    <property type="evidence" value="ECO:0007669"/>
    <property type="project" value="UniProtKB-SubCell"/>
</dbReference>
<keyword evidence="4 7" id="KW-0812">Transmembrane</keyword>
<comment type="similarity">
    <text evidence="2">Belongs to the ABC transporter superfamily. ABCG family. Eye pigment precursor importer (TC 3.A.1.204) subfamily.</text>
</comment>
<dbReference type="GO" id="GO:0140359">
    <property type="term" value="F:ABC-type transporter activity"/>
    <property type="evidence" value="ECO:0007669"/>
    <property type="project" value="InterPro"/>
</dbReference>
<keyword evidence="6 7" id="KW-0472">Membrane</keyword>